<feature type="region of interest" description="Disordered" evidence="13">
    <location>
        <begin position="475"/>
        <end position="520"/>
    </location>
</feature>
<evidence type="ECO:0000256" key="4">
    <source>
        <dbReference type="ARBA" id="ARBA00022723"/>
    </source>
</evidence>
<dbReference type="InterPro" id="IPR038178">
    <property type="entry name" value="Kringle_sf"/>
</dbReference>
<dbReference type="FunFam" id="3.40.390.10:FF:000028">
    <property type="entry name" value="Zinc metalloproteinase"/>
    <property type="match status" value="1"/>
</dbReference>
<dbReference type="InterPro" id="IPR006026">
    <property type="entry name" value="Peptidase_Metallo"/>
</dbReference>
<accession>A0A6P4YE48</accession>
<dbReference type="Gene3D" id="2.40.20.10">
    <property type="entry name" value="Plasminogen Kringle 4"/>
    <property type="match status" value="1"/>
</dbReference>
<gene>
    <name evidence="17" type="primary">LOC109464479</name>
</gene>
<dbReference type="PRINTS" id="PR00480">
    <property type="entry name" value="ASTACIN"/>
</dbReference>
<evidence type="ECO:0000313" key="17">
    <source>
        <dbReference type="RefSeq" id="XP_019617037.1"/>
    </source>
</evidence>
<sequence length="520" mass="60164">MSSLRYCTLVLFATHFVAMSTSKNLPQEDASPAADNSLNKDAKTDRHQRILFEGDMALTFEQYHDVQSLIEENKEREDKVTEPEHHVRSRRKAARDLTIRWPKATIPYEFDSSFNKGNREVLLDAMRHWEKFTCIRFKPHSPGLVQELGNKNFVKFIKGKGCWSEVGMFVYGNEQMLSMDDGCLFNGGVGAAIHELGHTVGFFHEQSRPDRDSYVKVLWENVRKNQKHNFEKYDWDRVNDFNVPYDYISVMHYRSDEFATRVGRRKLRTVVTTDPFFQDLIGQRISLSFFDIKLANAMYGCSDHCSPTVTCKGEAFLSRDCKCMCRTHTSLGAEECPRSSYVQVSEPPRPRTLPPRPRPRTWNIPTRSGERKSKENAVIKPKKSKKASKCYPKNGASYRGKLSTTIHGESCLSWSDTLDRDVSVHTYPGGLAGIGKHNYCRNPPYPYSSRPWCYVKSSRYWDYCDIPLCRDRDGSGVSNEVNRKKHRKPGYLSRERGRKHRLWLRRRPSSKPADTEDRSH</sequence>
<dbReference type="InterPro" id="IPR001506">
    <property type="entry name" value="Peptidase_M12A"/>
</dbReference>
<feature type="signal peptide" evidence="12">
    <location>
        <begin position="1"/>
        <end position="22"/>
    </location>
</feature>
<evidence type="ECO:0000256" key="8">
    <source>
        <dbReference type="ARBA" id="ARBA00023049"/>
    </source>
</evidence>
<keyword evidence="9" id="KW-1015">Disulfide bond</keyword>
<comment type="cofactor">
    <cofactor evidence="11 12">
        <name>Zn(2+)</name>
        <dbReference type="ChEBI" id="CHEBI:29105"/>
    </cofactor>
    <text evidence="11 12">Binds 1 zinc ion per subunit.</text>
</comment>
<dbReference type="SMART" id="SM00130">
    <property type="entry name" value="KR"/>
    <property type="match status" value="1"/>
</dbReference>
<dbReference type="OrthoDB" id="6061307at2759"/>
<dbReference type="Pfam" id="PF01400">
    <property type="entry name" value="Astacin"/>
    <property type="match status" value="1"/>
</dbReference>
<feature type="domain" description="Peptidase M12A" evidence="15">
    <location>
        <begin position="92"/>
        <end position="302"/>
    </location>
</feature>
<dbReference type="KEGG" id="bbel:109464479"/>
<protein>
    <recommendedName>
        <fullName evidence="12">Metalloendopeptidase</fullName>
        <ecNumber evidence="12">3.4.24.-</ecNumber>
    </recommendedName>
</protein>
<dbReference type="GO" id="GO:0004222">
    <property type="term" value="F:metalloendopeptidase activity"/>
    <property type="evidence" value="ECO:0007669"/>
    <property type="project" value="UniProtKB-UniRule"/>
</dbReference>
<dbReference type="GeneID" id="109464479"/>
<keyword evidence="2 10" id="KW-0420">Kringle</keyword>
<evidence type="ECO:0000256" key="6">
    <source>
        <dbReference type="ARBA" id="ARBA00022801"/>
    </source>
</evidence>
<evidence type="ECO:0000313" key="16">
    <source>
        <dbReference type="Proteomes" id="UP000515135"/>
    </source>
</evidence>
<feature type="domain" description="Kringle" evidence="14">
    <location>
        <begin position="389"/>
        <end position="469"/>
    </location>
</feature>
<dbReference type="PRINTS" id="PR00018">
    <property type="entry name" value="KRINGLE"/>
</dbReference>
<feature type="chain" id="PRO_5028523643" description="Metalloendopeptidase" evidence="12">
    <location>
        <begin position="23"/>
        <end position="520"/>
    </location>
</feature>
<keyword evidence="4 11" id="KW-0479">Metal-binding</keyword>
<dbReference type="InterPro" id="IPR024079">
    <property type="entry name" value="MetalloPept_cat_dom_sf"/>
</dbReference>
<keyword evidence="5 12" id="KW-0732">Signal</keyword>
<evidence type="ECO:0000256" key="3">
    <source>
        <dbReference type="ARBA" id="ARBA00022670"/>
    </source>
</evidence>
<dbReference type="InterPro" id="IPR000001">
    <property type="entry name" value="Kringle"/>
</dbReference>
<dbReference type="GO" id="GO:0006508">
    <property type="term" value="P:proteolysis"/>
    <property type="evidence" value="ECO:0007669"/>
    <property type="project" value="UniProtKB-KW"/>
</dbReference>
<evidence type="ECO:0000256" key="9">
    <source>
        <dbReference type="ARBA" id="ARBA00023157"/>
    </source>
</evidence>
<dbReference type="SUPFAM" id="SSF55486">
    <property type="entry name" value="Metalloproteases ('zincins'), catalytic domain"/>
    <property type="match status" value="1"/>
</dbReference>
<keyword evidence="8 11" id="KW-0482">Metalloprotease</keyword>
<dbReference type="SUPFAM" id="SSF57440">
    <property type="entry name" value="Kringle-like"/>
    <property type="match status" value="1"/>
</dbReference>
<dbReference type="CDD" id="cd04280">
    <property type="entry name" value="ZnMc_astacin_like"/>
    <property type="match status" value="1"/>
</dbReference>
<feature type="binding site" evidence="11">
    <location>
        <position position="204"/>
    </location>
    <ligand>
        <name>Zn(2+)</name>
        <dbReference type="ChEBI" id="CHEBI:29105"/>
        <note>catalytic</note>
    </ligand>
</feature>
<reference evidence="17" key="1">
    <citation type="submission" date="2025-08" db="UniProtKB">
        <authorList>
            <consortium name="RefSeq"/>
        </authorList>
    </citation>
    <scope>IDENTIFICATION</scope>
    <source>
        <tissue evidence="17">Gonad</tissue>
    </source>
</reference>
<feature type="active site" evidence="11">
    <location>
        <position position="195"/>
    </location>
</feature>
<keyword evidence="1" id="KW-0245">EGF-like domain</keyword>
<keyword evidence="7 11" id="KW-0862">Zinc</keyword>
<dbReference type="RefSeq" id="XP_019617037.1">
    <property type="nucleotide sequence ID" value="XM_019761478.1"/>
</dbReference>
<evidence type="ECO:0000256" key="13">
    <source>
        <dbReference type="SAM" id="MobiDB-lite"/>
    </source>
</evidence>
<feature type="compositionally biased region" description="Basic residues" evidence="13">
    <location>
        <begin position="496"/>
        <end position="509"/>
    </location>
</feature>
<evidence type="ECO:0000256" key="12">
    <source>
        <dbReference type="RuleBase" id="RU361183"/>
    </source>
</evidence>
<proteinExistence type="predicted"/>
<keyword evidence="3 11" id="KW-0645">Protease</keyword>
<name>A0A6P4YE48_BRABE</name>
<keyword evidence="16" id="KW-1185">Reference proteome</keyword>
<dbReference type="InterPro" id="IPR034035">
    <property type="entry name" value="Astacin-like_dom"/>
</dbReference>
<evidence type="ECO:0000259" key="15">
    <source>
        <dbReference type="PROSITE" id="PS51864"/>
    </source>
</evidence>
<feature type="binding site" evidence="11">
    <location>
        <position position="198"/>
    </location>
    <ligand>
        <name>Zn(2+)</name>
        <dbReference type="ChEBI" id="CHEBI:29105"/>
        <note>catalytic</note>
    </ligand>
</feature>
<dbReference type="PANTHER" id="PTHR10127">
    <property type="entry name" value="DISCOIDIN, CUB, EGF, LAMININ , AND ZINC METALLOPROTEASE DOMAIN CONTAINING"/>
    <property type="match status" value="1"/>
</dbReference>
<dbReference type="CDD" id="cd00108">
    <property type="entry name" value="KR"/>
    <property type="match status" value="1"/>
</dbReference>
<dbReference type="Proteomes" id="UP000515135">
    <property type="component" value="Unplaced"/>
</dbReference>
<dbReference type="PANTHER" id="PTHR10127:SF780">
    <property type="entry name" value="METALLOENDOPEPTIDASE"/>
    <property type="match status" value="1"/>
</dbReference>
<dbReference type="GO" id="GO:0008270">
    <property type="term" value="F:zinc ion binding"/>
    <property type="evidence" value="ECO:0007669"/>
    <property type="project" value="UniProtKB-UniRule"/>
</dbReference>
<dbReference type="SMART" id="SM00235">
    <property type="entry name" value="ZnMc"/>
    <property type="match status" value="1"/>
</dbReference>
<dbReference type="EC" id="3.4.24.-" evidence="12"/>
<evidence type="ECO:0000259" key="14">
    <source>
        <dbReference type="PROSITE" id="PS50070"/>
    </source>
</evidence>
<feature type="region of interest" description="Disordered" evidence="13">
    <location>
        <begin position="342"/>
        <end position="379"/>
    </location>
</feature>
<evidence type="ECO:0000256" key="10">
    <source>
        <dbReference type="PROSITE-ProRule" id="PRU00121"/>
    </source>
</evidence>
<evidence type="ECO:0000256" key="5">
    <source>
        <dbReference type="ARBA" id="ARBA00022729"/>
    </source>
</evidence>
<evidence type="ECO:0000256" key="1">
    <source>
        <dbReference type="ARBA" id="ARBA00022536"/>
    </source>
</evidence>
<dbReference type="InterPro" id="IPR013806">
    <property type="entry name" value="Kringle-like"/>
</dbReference>
<dbReference type="FunFam" id="2.40.20.10:FF:000001">
    <property type="entry name" value="Urokinase-type plasminogen activator"/>
    <property type="match status" value="1"/>
</dbReference>
<feature type="binding site" evidence="11">
    <location>
        <position position="194"/>
    </location>
    <ligand>
        <name>Zn(2+)</name>
        <dbReference type="ChEBI" id="CHEBI:29105"/>
        <note>catalytic</note>
    </ligand>
</feature>
<dbReference type="Pfam" id="PF00051">
    <property type="entry name" value="Kringle"/>
    <property type="match status" value="1"/>
</dbReference>
<organism evidence="16 17">
    <name type="scientific">Branchiostoma belcheri</name>
    <name type="common">Amphioxus</name>
    <dbReference type="NCBI Taxonomy" id="7741"/>
    <lineage>
        <taxon>Eukaryota</taxon>
        <taxon>Metazoa</taxon>
        <taxon>Chordata</taxon>
        <taxon>Cephalochordata</taxon>
        <taxon>Leptocardii</taxon>
        <taxon>Amphioxiformes</taxon>
        <taxon>Branchiostomatidae</taxon>
        <taxon>Branchiostoma</taxon>
    </lineage>
</organism>
<evidence type="ECO:0000256" key="11">
    <source>
        <dbReference type="PROSITE-ProRule" id="PRU01211"/>
    </source>
</evidence>
<evidence type="ECO:0000256" key="7">
    <source>
        <dbReference type="ARBA" id="ARBA00022833"/>
    </source>
</evidence>
<evidence type="ECO:0000256" key="2">
    <source>
        <dbReference type="ARBA" id="ARBA00022572"/>
    </source>
</evidence>
<feature type="compositionally biased region" description="Basic and acidic residues" evidence="13">
    <location>
        <begin position="368"/>
        <end position="377"/>
    </location>
</feature>
<dbReference type="PROSITE" id="PS51864">
    <property type="entry name" value="ASTACIN"/>
    <property type="match status" value="1"/>
</dbReference>
<keyword evidence="6 11" id="KW-0378">Hydrolase</keyword>
<dbReference type="AlphaFoldDB" id="A0A6P4YE48"/>
<comment type="caution">
    <text evidence="10">Lacks conserved residue(s) required for the propagation of feature annotation.</text>
</comment>
<dbReference type="GO" id="GO:0018996">
    <property type="term" value="P:molting cycle, collagen and cuticulin-based cuticle"/>
    <property type="evidence" value="ECO:0007669"/>
    <property type="project" value="UniProtKB-ARBA"/>
</dbReference>
<dbReference type="PROSITE" id="PS50070">
    <property type="entry name" value="KRINGLE_2"/>
    <property type="match status" value="1"/>
</dbReference>
<dbReference type="Gene3D" id="3.40.390.10">
    <property type="entry name" value="Collagenase (Catalytic Domain)"/>
    <property type="match status" value="1"/>
</dbReference>